<evidence type="ECO:0000313" key="3">
    <source>
        <dbReference type="Proteomes" id="UP000030669"/>
    </source>
</evidence>
<dbReference type="HOGENOM" id="CLU_2097136_0_0_1"/>
<dbReference type="Proteomes" id="UP000030669">
    <property type="component" value="Unassembled WGS sequence"/>
</dbReference>
<feature type="region of interest" description="Disordered" evidence="1">
    <location>
        <begin position="45"/>
        <end position="116"/>
    </location>
</feature>
<name>S7Q8I3_GLOTA</name>
<dbReference type="EMBL" id="KB469301">
    <property type="protein sequence ID" value="EPQ55753.1"/>
    <property type="molecule type" value="Genomic_DNA"/>
</dbReference>
<evidence type="ECO:0000313" key="2">
    <source>
        <dbReference type="EMBL" id="EPQ55753.1"/>
    </source>
</evidence>
<gene>
    <name evidence="2" type="ORF">GLOTRDRAFT_128970</name>
</gene>
<accession>S7Q8I3</accession>
<proteinExistence type="predicted"/>
<sequence>MNLISTTRAIGEHFIDGKSSYLCRARGSGQTPAYALHFSRHSACKTKARLDEQDPTRNGQPKSSPQHTHMHAEDNERVPTPSRAEVRKLPPIQQPSPLGPDVREMSDSLQAERIEA</sequence>
<dbReference type="RefSeq" id="XP_007865796.1">
    <property type="nucleotide sequence ID" value="XM_007867605.1"/>
</dbReference>
<keyword evidence="3" id="KW-1185">Reference proteome</keyword>
<feature type="compositionally biased region" description="Polar residues" evidence="1">
    <location>
        <begin position="56"/>
        <end position="67"/>
    </location>
</feature>
<dbReference type="OrthoDB" id="2441642at2759"/>
<dbReference type="AlphaFoldDB" id="S7Q8I3"/>
<reference evidence="2 3" key="1">
    <citation type="journal article" date="2012" name="Science">
        <title>The Paleozoic origin of enzymatic lignin decomposition reconstructed from 31 fungal genomes.</title>
        <authorList>
            <person name="Floudas D."/>
            <person name="Binder M."/>
            <person name="Riley R."/>
            <person name="Barry K."/>
            <person name="Blanchette R.A."/>
            <person name="Henrissat B."/>
            <person name="Martinez A.T."/>
            <person name="Otillar R."/>
            <person name="Spatafora J.W."/>
            <person name="Yadav J.S."/>
            <person name="Aerts A."/>
            <person name="Benoit I."/>
            <person name="Boyd A."/>
            <person name="Carlson A."/>
            <person name="Copeland A."/>
            <person name="Coutinho P.M."/>
            <person name="de Vries R.P."/>
            <person name="Ferreira P."/>
            <person name="Findley K."/>
            <person name="Foster B."/>
            <person name="Gaskell J."/>
            <person name="Glotzer D."/>
            <person name="Gorecki P."/>
            <person name="Heitman J."/>
            <person name="Hesse C."/>
            <person name="Hori C."/>
            <person name="Igarashi K."/>
            <person name="Jurgens J.A."/>
            <person name="Kallen N."/>
            <person name="Kersten P."/>
            <person name="Kohler A."/>
            <person name="Kuees U."/>
            <person name="Kumar T.K.A."/>
            <person name="Kuo A."/>
            <person name="LaButti K."/>
            <person name="Larrondo L.F."/>
            <person name="Lindquist E."/>
            <person name="Ling A."/>
            <person name="Lombard V."/>
            <person name="Lucas S."/>
            <person name="Lundell T."/>
            <person name="Martin R."/>
            <person name="McLaughlin D.J."/>
            <person name="Morgenstern I."/>
            <person name="Morin E."/>
            <person name="Murat C."/>
            <person name="Nagy L.G."/>
            <person name="Nolan M."/>
            <person name="Ohm R.A."/>
            <person name="Patyshakuliyeva A."/>
            <person name="Rokas A."/>
            <person name="Ruiz-Duenas F.J."/>
            <person name="Sabat G."/>
            <person name="Salamov A."/>
            <person name="Samejima M."/>
            <person name="Schmutz J."/>
            <person name="Slot J.C."/>
            <person name="St John F."/>
            <person name="Stenlid J."/>
            <person name="Sun H."/>
            <person name="Sun S."/>
            <person name="Syed K."/>
            <person name="Tsang A."/>
            <person name="Wiebenga A."/>
            <person name="Young D."/>
            <person name="Pisabarro A."/>
            <person name="Eastwood D.C."/>
            <person name="Martin F."/>
            <person name="Cullen D."/>
            <person name="Grigoriev I.V."/>
            <person name="Hibbett D.S."/>
        </authorList>
    </citation>
    <scope>NUCLEOTIDE SEQUENCE [LARGE SCALE GENOMIC DNA]</scope>
    <source>
        <strain evidence="2 3">ATCC 11539</strain>
    </source>
</reference>
<organism evidence="2 3">
    <name type="scientific">Gloeophyllum trabeum (strain ATCC 11539 / FP-39264 / Madison 617)</name>
    <name type="common">Brown rot fungus</name>
    <dbReference type="NCBI Taxonomy" id="670483"/>
    <lineage>
        <taxon>Eukaryota</taxon>
        <taxon>Fungi</taxon>
        <taxon>Dikarya</taxon>
        <taxon>Basidiomycota</taxon>
        <taxon>Agaricomycotina</taxon>
        <taxon>Agaricomycetes</taxon>
        <taxon>Gloeophyllales</taxon>
        <taxon>Gloeophyllaceae</taxon>
        <taxon>Gloeophyllum</taxon>
    </lineage>
</organism>
<dbReference type="KEGG" id="gtr:GLOTRDRAFT_128970"/>
<protein>
    <submittedName>
        <fullName evidence="2">Uncharacterized protein</fullName>
    </submittedName>
</protein>
<evidence type="ECO:0000256" key="1">
    <source>
        <dbReference type="SAM" id="MobiDB-lite"/>
    </source>
</evidence>
<feature type="compositionally biased region" description="Basic and acidic residues" evidence="1">
    <location>
        <begin position="101"/>
        <end position="116"/>
    </location>
</feature>
<dbReference type="GeneID" id="19301828"/>